<dbReference type="KEGG" id="mai:MICA_1916"/>
<evidence type="ECO:0000313" key="7">
    <source>
        <dbReference type="EMBL" id="AEP10225.1"/>
    </source>
</evidence>
<accession>G2KMD1</accession>
<dbReference type="Gene3D" id="3.30.1060.10">
    <property type="entry name" value="Peptide methionine sulphoxide reductase MsrA"/>
    <property type="match status" value="1"/>
</dbReference>
<protein>
    <recommendedName>
        <fullName evidence="4">Peptide methionine sulfoxide reductase MsrA</fullName>
        <shortName evidence="4">Protein-methionine-S-oxide reductase</shortName>
        <ecNumber evidence="4">1.8.4.11</ecNumber>
    </recommendedName>
    <alternativeName>
        <fullName evidence="4">Peptide-methionine (S)-S-oxide reductase</fullName>
        <shortName evidence="4">Peptide Met(O) reductase</shortName>
    </alternativeName>
</protein>
<gene>
    <name evidence="4 7" type="primary">msrA</name>
    <name evidence="7" type="ordered locus">MICA_1916</name>
</gene>
<feature type="domain" description="Peptide methionine sulphoxide reductase MsrA" evidence="6">
    <location>
        <begin position="54"/>
        <end position="203"/>
    </location>
</feature>
<dbReference type="PANTHER" id="PTHR43774:SF1">
    <property type="entry name" value="PEPTIDE METHIONINE SULFOXIDE REDUCTASE MSRA 2"/>
    <property type="match status" value="1"/>
</dbReference>
<feature type="chain" id="PRO_5003432086" description="Peptide methionine sulfoxide reductase MsrA" evidence="5">
    <location>
        <begin position="31"/>
        <end position="226"/>
    </location>
</feature>
<evidence type="ECO:0000256" key="2">
    <source>
        <dbReference type="ARBA" id="ARBA00047806"/>
    </source>
</evidence>
<comment type="function">
    <text evidence="4">Has an important function as a repair enzyme for proteins that have been inactivated by oxidation. Catalyzes the reversible oxidation-reduction of methionine sulfoxide in proteins to methionine.</text>
</comment>
<dbReference type="eggNOG" id="COG0225">
    <property type="taxonomic scope" value="Bacteria"/>
</dbReference>
<feature type="signal peptide" evidence="5">
    <location>
        <begin position="1"/>
        <end position="30"/>
    </location>
</feature>
<organism evidence="7 8">
    <name type="scientific">Micavibrio aeruginosavorus (strain ARL-13)</name>
    <dbReference type="NCBI Taxonomy" id="856793"/>
    <lineage>
        <taxon>Bacteria</taxon>
        <taxon>Pseudomonadati</taxon>
        <taxon>Bdellovibrionota</taxon>
        <taxon>Bdellovibrionia</taxon>
        <taxon>Bdellovibrionales</taxon>
        <taxon>Pseudobdellovibrionaceae</taxon>
        <taxon>Micavibrio</taxon>
    </lineage>
</organism>
<dbReference type="OrthoDB" id="4174719at2"/>
<comment type="catalytic activity">
    <reaction evidence="2 4">
        <text>L-methionyl-[protein] + [thioredoxin]-disulfide + H2O = L-methionyl-(S)-S-oxide-[protein] + [thioredoxin]-dithiol</text>
        <dbReference type="Rhea" id="RHEA:14217"/>
        <dbReference type="Rhea" id="RHEA-COMP:10698"/>
        <dbReference type="Rhea" id="RHEA-COMP:10700"/>
        <dbReference type="Rhea" id="RHEA-COMP:12313"/>
        <dbReference type="Rhea" id="RHEA-COMP:12315"/>
        <dbReference type="ChEBI" id="CHEBI:15377"/>
        <dbReference type="ChEBI" id="CHEBI:16044"/>
        <dbReference type="ChEBI" id="CHEBI:29950"/>
        <dbReference type="ChEBI" id="CHEBI:44120"/>
        <dbReference type="ChEBI" id="CHEBI:50058"/>
        <dbReference type="EC" id="1.8.4.11"/>
    </reaction>
</comment>
<keyword evidence="5" id="KW-0732">Signal</keyword>
<dbReference type="Pfam" id="PF01625">
    <property type="entry name" value="PMSR"/>
    <property type="match status" value="1"/>
</dbReference>
<dbReference type="RefSeq" id="WP_014103448.1">
    <property type="nucleotide sequence ID" value="NC_016026.1"/>
</dbReference>
<dbReference type="NCBIfam" id="TIGR00401">
    <property type="entry name" value="msrA"/>
    <property type="match status" value="1"/>
</dbReference>
<evidence type="ECO:0000256" key="4">
    <source>
        <dbReference type="HAMAP-Rule" id="MF_01401"/>
    </source>
</evidence>
<name>G2KMD1_MICAA</name>
<keyword evidence="1 4" id="KW-0560">Oxidoreductase</keyword>
<sequence length="226" mass="25531">MKSRIPPLSRLFPLILLAILLAFYAVAAKATDGAVTAKPNNPDLVSTMPDNLPKATFAGGCFWCLESEFRKQPGVVYTVSGYAGGHVEHPSYEQVSQGRTGHAEALEIYYDPTKTNYQTLLDHFLRRAHDPTTKDAQWVDHGSQYRSAIFYHDEAQKKIAEDTIARINAEKIYKNPIVTEVTAAPTFWPAEDYHQQYYEKYEGRTGQAHVRVIAKEKMKSEKYGTK</sequence>
<dbReference type="AlphaFoldDB" id="G2KMD1"/>
<dbReference type="HOGENOM" id="CLU_031040_10_0_5"/>
<dbReference type="HAMAP" id="MF_01401">
    <property type="entry name" value="MsrA"/>
    <property type="match status" value="1"/>
</dbReference>
<proteinExistence type="inferred from homology"/>
<dbReference type="InterPro" id="IPR036509">
    <property type="entry name" value="Met_Sox_Rdtase_MsrA_sf"/>
</dbReference>
<evidence type="ECO:0000256" key="3">
    <source>
        <dbReference type="ARBA" id="ARBA00048782"/>
    </source>
</evidence>
<dbReference type="STRING" id="856793.MICA_1916"/>
<dbReference type="Proteomes" id="UP000009286">
    <property type="component" value="Chromosome"/>
</dbReference>
<comment type="similarity">
    <text evidence="4">Belongs to the MsrA Met sulfoxide reductase family.</text>
</comment>
<dbReference type="InterPro" id="IPR002569">
    <property type="entry name" value="Met_Sox_Rdtase_MsrA_dom"/>
</dbReference>
<reference evidence="7 8" key="1">
    <citation type="journal article" date="2011" name="BMC Genomics">
        <title>Genomic insights into an obligate epibiotic bacterial predator: Micavibrio aeruginosavorus ARL-13.</title>
        <authorList>
            <person name="Wang Z."/>
            <person name="Kadouri D."/>
            <person name="Wu M."/>
        </authorList>
    </citation>
    <scope>NUCLEOTIDE SEQUENCE [LARGE SCALE GENOMIC DNA]</scope>
    <source>
        <strain evidence="7 8">ARL-13</strain>
    </source>
</reference>
<evidence type="ECO:0000259" key="6">
    <source>
        <dbReference type="Pfam" id="PF01625"/>
    </source>
</evidence>
<dbReference type="PANTHER" id="PTHR43774">
    <property type="entry name" value="PEPTIDE METHIONINE SULFOXIDE REDUCTASE"/>
    <property type="match status" value="1"/>
</dbReference>
<evidence type="ECO:0000313" key="8">
    <source>
        <dbReference type="Proteomes" id="UP000009286"/>
    </source>
</evidence>
<dbReference type="GO" id="GO:0033744">
    <property type="term" value="F:L-methionine:thioredoxin-disulfide S-oxidoreductase activity"/>
    <property type="evidence" value="ECO:0007669"/>
    <property type="project" value="RHEA"/>
</dbReference>
<keyword evidence="8" id="KW-1185">Reference proteome</keyword>
<dbReference type="GO" id="GO:0008113">
    <property type="term" value="F:peptide-methionine (S)-S-oxide reductase activity"/>
    <property type="evidence" value="ECO:0007669"/>
    <property type="project" value="UniProtKB-UniRule"/>
</dbReference>
<dbReference type="EC" id="1.8.4.11" evidence="4"/>
<dbReference type="EMBL" id="CP002382">
    <property type="protein sequence ID" value="AEP10225.1"/>
    <property type="molecule type" value="Genomic_DNA"/>
</dbReference>
<evidence type="ECO:0000256" key="1">
    <source>
        <dbReference type="ARBA" id="ARBA00023002"/>
    </source>
</evidence>
<comment type="catalytic activity">
    <reaction evidence="3 4">
        <text>[thioredoxin]-disulfide + L-methionine + H2O = L-methionine (S)-S-oxide + [thioredoxin]-dithiol</text>
        <dbReference type="Rhea" id="RHEA:19993"/>
        <dbReference type="Rhea" id="RHEA-COMP:10698"/>
        <dbReference type="Rhea" id="RHEA-COMP:10700"/>
        <dbReference type="ChEBI" id="CHEBI:15377"/>
        <dbReference type="ChEBI" id="CHEBI:29950"/>
        <dbReference type="ChEBI" id="CHEBI:50058"/>
        <dbReference type="ChEBI" id="CHEBI:57844"/>
        <dbReference type="ChEBI" id="CHEBI:58772"/>
        <dbReference type="EC" id="1.8.4.11"/>
    </reaction>
</comment>
<evidence type="ECO:0000256" key="5">
    <source>
        <dbReference type="SAM" id="SignalP"/>
    </source>
</evidence>
<feature type="active site" evidence="4">
    <location>
        <position position="61"/>
    </location>
</feature>
<dbReference type="SUPFAM" id="SSF55068">
    <property type="entry name" value="Peptide methionine sulfoxide reductase"/>
    <property type="match status" value="1"/>
</dbReference>